<dbReference type="InterPro" id="IPR051157">
    <property type="entry name" value="PDH/Transketolase"/>
</dbReference>
<dbReference type="EMBL" id="VDFR01000081">
    <property type="protein sequence ID" value="TNC43290.1"/>
    <property type="molecule type" value="Genomic_DNA"/>
</dbReference>
<dbReference type="Proteomes" id="UP000306740">
    <property type="component" value="Unassembled WGS sequence"/>
</dbReference>
<evidence type="ECO:0000259" key="1">
    <source>
        <dbReference type="SMART" id="SM00861"/>
    </source>
</evidence>
<name>A0A5C4MKP3_9ACTN</name>
<dbReference type="EMBL" id="VDFR01000045">
    <property type="protein sequence ID" value="TNC47466.1"/>
    <property type="molecule type" value="Genomic_DNA"/>
</dbReference>
<protein>
    <submittedName>
        <fullName evidence="2">Transketolase</fullName>
    </submittedName>
</protein>
<dbReference type="AlphaFoldDB" id="A0A5C4MKP3"/>
<dbReference type="InterPro" id="IPR009014">
    <property type="entry name" value="Transketo_C/PFOR_II"/>
</dbReference>
<dbReference type="CDD" id="cd07033">
    <property type="entry name" value="TPP_PYR_DXS_TK_like"/>
    <property type="match status" value="1"/>
</dbReference>
<dbReference type="PANTHER" id="PTHR43825">
    <property type="entry name" value="PYRUVATE DEHYDROGENASE E1 COMPONENT"/>
    <property type="match status" value="1"/>
</dbReference>
<dbReference type="SUPFAM" id="SSF52518">
    <property type="entry name" value="Thiamin diphosphate-binding fold (THDP-binding)"/>
    <property type="match status" value="1"/>
</dbReference>
<proteinExistence type="predicted"/>
<feature type="domain" description="Transketolase-like pyrimidine-binding" evidence="1">
    <location>
        <begin position="1"/>
        <end position="163"/>
    </location>
</feature>
<evidence type="ECO:0000313" key="3">
    <source>
        <dbReference type="EMBL" id="TNC47466.1"/>
    </source>
</evidence>
<reference evidence="2 4" key="1">
    <citation type="submission" date="2019-05" db="EMBL/GenBank/DDBJ databases">
        <title>Mumia sp. nov., isolated from the intestinal contents of plateau pika (Ochotona curzoniae) in the Qinghai-Tibet plateau of China.</title>
        <authorList>
            <person name="Tian Z."/>
        </authorList>
    </citation>
    <scope>NUCLEOTIDE SEQUENCE [LARGE SCALE GENOMIC DNA]</scope>
    <source>
        <strain evidence="4">527</strain>
        <strain evidence="2">Z527</strain>
    </source>
</reference>
<sequence length="295" mass="31199">MRERFYAELGPLLDAEPRTAVVLAVIGASSLREVSARHPERVIDIGIREQAMVGVAGGLALTGIRPIVHTYAPFLVERAYEQVKLDLGHQDVGAVLVSAGASYDASTAGRTHQAPADVTLMSALPGWTVHVPGHADELARMLHRAGRTDDRVYIRTSGQQNAHAHPVDGLLHVVRGGAHTRPLVVAVGPILDTVVEATRDLDVRVAYTSTPHPLDTRGLRTLAGPTPVVAVVEPYLEGTSAPAVAAALADRPSRVAYVGVPRGAELRRYGTPKDHAAAHGLDAAGIHARLKEVVG</sequence>
<dbReference type="SUPFAM" id="SSF52922">
    <property type="entry name" value="TK C-terminal domain-like"/>
    <property type="match status" value="1"/>
</dbReference>
<evidence type="ECO:0000313" key="4">
    <source>
        <dbReference type="Proteomes" id="UP000306740"/>
    </source>
</evidence>
<dbReference type="GO" id="GO:0000287">
    <property type="term" value="F:magnesium ion binding"/>
    <property type="evidence" value="ECO:0007669"/>
    <property type="project" value="UniProtKB-ARBA"/>
</dbReference>
<dbReference type="Gene3D" id="3.40.50.920">
    <property type="match status" value="1"/>
</dbReference>
<dbReference type="InterPro" id="IPR029061">
    <property type="entry name" value="THDP-binding"/>
</dbReference>
<accession>A0A5C4MKP3</accession>
<dbReference type="Pfam" id="PF02779">
    <property type="entry name" value="Transket_pyr"/>
    <property type="match status" value="1"/>
</dbReference>
<dbReference type="PANTHER" id="PTHR43825:SF1">
    <property type="entry name" value="TRANSKETOLASE-LIKE PYRIMIDINE-BINDING DOMAIN-CONTAINING PROTEIN"/>
    <property type="match status" value="1"/>
</dbReference>
<evidence type="ECO:0000313" key="2">
    <source>
        <dbReference type="EMBL" id="TNC43290.1"/>
    </source>
</evidence>
<organism evidence="2 4">
    <name type="scientific">Mumia zhuanghuii</name>
    <dbReference type="NCBI Taxonomy" id="2585211"/>
    <lineage>
        <taxon>Bacteria</taxon>
        <taxon>Bacillati</taxon>
        <taxon>Actinomycetota</taxon>
        <taxon>Actinomycetes</taxon>
        <taxon>Propionibacteriales</taxon>
        <taxon>Nocardioidaceae</taxon>
        <taxon>Mumia</taxon>
    </lineage>
</organism>
<gene>
    <name evidence="3" type="ORF">FHE65_09835</name>
    <name evidence="2" type="ORF">FHE65_18685</name>
</gene>
<dbReference type="OrthoDB" id="8732661at2"/>
<dbReference type="SMART" id="SM00861">
    <property type="entry name" value="Transket_pyr"/>
    <property type="match status" value="1"/>
</dbReference>
<dbReference type="Gene3D" id="3.40.50.970">
    <property type="match status" value="1"/>
</dbReference>
<comment type="caution">
    <text evidence="2">The sequence shown here is derived from an EMBL/GenBank/DDBJ whole genome shotgun (WGS) entry which is preliminary data.</text>
</comment>
<dbReference type="InterPro" id="IPR005475">
    <property type="entry name" value="Transketolase-like_Pyr-bd"/>
</dbReference>